<keyword evidence="3 6" id="KW-0812">Transmembrane</keyword>
<feature type="chain" id="PRO_5012588262" evidence="7">
    <location>
        <begin position="16"/>
        <end position="289"/>
    </location>
</feature>
<feature type="transmembrane region" description="Helical" evidence="6">
    <location>
        <begin position="49"/>
        <end position="70"/>
    </location>
</feature>
<comment type="caution">
    <text evidence="8">The sequence shown here is derived from an EMBL/GenBank/DDBJ whole genome shotgun (WGS) entry which is preliminary data.</text>
</comment>
<feature type="non-terminal residue" evidence="8">
    <location>
        <position position="289"/>
    </location>
</feature>
<evidence type="ECO:0000256" key="1">
    <source>
        <dbReference type="ARBA" id="ARBA00004141"/>
    </source>
</evidence>
<dbReference type="InterPro" id="IPR006043">
    <property type="entry name" value="NCS2"/>
</dbReference>
<keyword evidence="5 6" id="KW-0472">Membrane</keyword>
<evidence type="ECO:0000256" key="2">
    <source>
        <dbReference type="ARBA" id="ARBA00008821"/>
    </source>
</evidence>
<dbReference type="AlphaFoldDB" id="A0A1D2MG90"/>
<evidence type="ECO:0000256" key="6">
    <source>
        <dbReference type="SAM" id="Phobius"/>
    </source>
</evidence>
<sequence>MLVLLALVVVWAVCGILTVLDVLPAGDPARVDVKKRIIEETDWFRIPYPFQWGIPTVSIGAVLGMLCGVLTSTVESIGDYYACASIIQAPVPPEHAMNRGIFMEGLGCVISAIMGTGNASTSYSHNIGTLSVTKVGSRRVIQIAGVIMVGLGLVGKAGAIFVSLPDPILGGMFLFLFPLVMSVGIGTLSEVNLESSRNIFIVSFSIFFGLAVSQWMNYNPGLIDTGTLELDSLLQILLSTGMFVAGITAFVLDNTVSGTDEERGLTQRQVAIAASKLRNDTTYDLPFGM</sequence>
<feature type="transmembrane region" description="Helical" evidence="6">
    <location>
        <begin position="140"/>
        <end position="162"/>
    </location>
</feature>
<feature type="transmembrane region" description="Helical" evidence="6">
    <location>
        <begin position="168"/>
        <end position="187"/>
    </location>
</feature>
<accession>A0A1D2MG90</accession>
<dbReference type="PANTHER" id="PTHR11119">
    <property type="entry name" value="XANTHINE-URACIL / VITAMIN C PERMEASE FAMILY MEMBER"/>
    <property type="match status" value="1"/>
</dbReference>
<name>A0A1D2MG90_ORCCI</name>
<dbReference type="GO" id="GO:0016020">
    <property type="term" value="C:membrane"/>
    <property type="evidence" value="ECO:0007669"/>
    <property type="project" value="UniProtKB-SubCell"/>
</dbReference>
<evidence type="ECO:0000256" key="7">
    <source>
        <dbReference type="SAM" id="SignalP"/>
    </source>
</evidence>
<protein>
    <submittedName>
        <fullName evidence="8">Solute carrier family 23 member 1</fullName>
    </submittedName>
</protein>
<proteinExistence type="inferred from homology"/>
<feature type="transmembrane region" description="Helical" evidence="6">
    <location>
        <begin position="199"/>
        <end position="216"/>
    </location>
</feature>
<dbReference type="OrthoDB" id="1641903at2759"/>
<reference evidence="8 9" key="1">
    <citation type="journal article" date="2016" name="Genome Biol. Evol.">
        <title>Gene Family Evolution Reflects Adaptation to Soil Environmental Stressors in the Genome of the Collembolan Orchesella cincta.</title>
        <authorList>
            <person name="Faddeeva-Vakhrusheva A."/>
            <person name="Derks M.F."/>
            <person name="Anvar S.Y."/>
            <person name="Agamennone V."/>
            <person name="Suring W."/>
            <person name="Smit S."/>
            <person name="van Straalen N.M."/>
            <person name="Roelofs D."/>
        </authorList>
    </citation>
    <scope>NUCLEOTIDE SEQUENCE [LARGE SCALE GENOMIC DNA]</scope>
    <source>
        <tissue evidence="8">Mixed pool</tissue>
    </source>
</reference>
<feature type="transmembrane region" description="Helical" evidence="6">
    <location>
        <begin position="236"/>
        <end position="256"/>
    </location>
</feature>
<dbReference type="Pfam" id="PF00860">
    <property type="entry name" value="Xan_ur_permease"/>
    <property type="match status" value="1"/>
</dbReference>
<evidence type="ECO:0000313" key="8">
    <source>
        <dbReference type="EMBL" id="ODM91902.1"/>
    </source>
</evidence>
<dbReference type="EMBL" id="LJIJ01001383">
    <property type="protein sequence ID" value="ODM91902.1"/>
    <property type="molecule type" value="Genomic_DNA"/>
</dbReference>
<evidence type="ECO:0000256" key="5">
    <source>
        <dbReference type="ARBA" id="ARBA00023136"/>
    </source>
</evidence>
<keyword evidence="7" id="KW-0732">Signal</keyword>
<gene>
    <name evidence="8" type="ORF">Ocin01_14782</name>
</gene>
<evidence type="ECO:0000256" key="3">
    <source>
        <dbReference type="ARBA" id="ARBA00022692"/>
    </source>
</evidence>
<organism evidence="8 9">
    <name type="scientific">Orchesella cincta</name>
    <name type="common">Springtail</name>
    <name type="synonym">Podura cincta</name>
    <dbReference type="NCBI Taxonomy" id="48709"/>
    <lineage>
        <taxon>Eukaryota</taxon>
        <taxon>Metazoa</taxon>
        <taxon>Ecdysozoa</taxon>
        <taxon>Arthropoda</taxon>
        <taxon>Hexapoda</taxon>
        <taxon>Collembola</taxon>
        <taxon>Entomobryomorpha</taxon>
        <taxon>Entomobryoidea</taxon>
        <taxon>Orchesellidae</taxon>
        <taxon>Orchesellinae</taxon>
        <taxon>Orchesella</taxon>
    </lineage>
</organism>
<dbReference type="Proteomes" id="UP000094527">
    <property type="component" value="Unassembled WGS sequence"/>
</dbReference>
<feature type="signal peptide" evidence="7">
    <location>
        <begin position="1"/>
        <end position="15"/>
    </location>
</feature>
<dbReference type="OMA" id="TITIMWI"/>
<keyword evidence="4 6" id="KW-1133">Transmembrane helix</keyword>
<comment type="subcellular location">
    <subcellularLocation>
        <location evidence="1">Membrane</location>
        <topology evidence="1">Multi-pass membrane protein</topology>
    </subcellularLocation>
</comment>
<dbReference type="STRING" id="48709.A0A1D2MG90"/>
<dbReference type="GO" id="GO:0022857">
    <property type="term" value="F:transmembrane transporter activity"/>
    <property type="evidence" value="ECO:0007669"/>
    <property type="project" value="InterPro"/>
</dbReference>
<comment type="similarity">
    <text evidence="2">Belongs to the nucleobase:cation symporter-2 (NCS2) (TC 2.A.40) family.</text>
</comment>
<evidence type="ECO:0000313" key="9">
    <source>
        <dbReference type="Proteomes" id="UP000094527"/>
    </source>
</evidence>
<keyword evidence="9" id="KW-1185">Reference proteome</keyword>
<evidence type="ECO:0000256" key="4">
    <source>
        <dbReference type="ARBA" id="ARBA00022989"/>
    </source>
</evidence>